<evidence type="ECO:0008006" key="5">
    <source>
        <dbReference type="Google" id="ProtNLM"/>
    </source>
</evidence>
<gene>
    <name evidence="1" type="ORF">B0G92_2270</name>
    <name evidence="2" type="ORF">CLV50_1780</name>
</gene>
<dbReference type="Proteomes" id="UP000233767">
    <property type="component" value="Unassembled WGS sequence"/>
</dbReference>
<reference evidence="2 4" key="2">
    <citation type="submission" date="2018-10" db="EMBL/GenBank/DDBJ databases">
        <title>Genomic Encyclopedia of Archaeal and Bacterial Type Strains, Phase II (KMG-II): from individual species to whole genera.</title>
        <authorList>
            <person name="Goeker M."/>
        </authorList>
    </citation>
    <scope>NUCLEOTIDE SEQUENCE [LARGE SCALE GENOMIC DNA]</scope>
    <source>
        <strain evidence="2 4">DSM 21886</strain>
    </source>
</reference>
<evidence type="ECO:0000313" key="1">
    <source>
        <dbReference type="EMBL" id="PKW20990.1"/>
    </source>
</evidence>
<name>A0A497UHP2_9FLAO</name>
<accession>A0A497UHP2</accession>
<proteinExistence type="predicted"/>
<dbReference type="AlphaFoldDB" id="A0A497UHP2"/>
<dbReference type="Proteomes" id="UP000275027">
    <property type="component" value="Unassembled WGS sequence"/>
</dbReference>
<evidence type="ECO:0000313" key="4">
    <source>
        <dbReference type="Proteomes" id="UP000275027"/>
    </source>
</evidence>
<protein>
    <recommendedName>
        <fullName evidence="5">Lipoprotein</fullName>
    </recommendedName>
</protein>
<sequence length="161" mass="17876">MLKFIAKKQPFHFTTSLRKNNLKFLTMKKFALKTMALVLFVSTALTSCSNDDDSKSNNQTTQKEFTTAVTGPTTGAKNQEITLTVTHVVDNNCGVFNRFVESTSGNTKTVEVEVKYTGTNCGTTPSTKTQPYKFTVSQNGTYVFKFKKSATEFITHSVVIQ</sequence>
<reference evidence="1 3" key="1">
    <citation type="submission" date="2017-12" db="EMBL/GenBank/DDBJ databases">
        <title>Genomic Encyclopedia of Type Strains, Phase III (KMG-III): the genomes of soil and plant-associated and newly described type strains.</title>
        <authorList>
            <person name="Whitman W."/>
        </authorList>
    </citation>
    <scope>NUCLEOTIDE SEQUENCE [LARGE SCALE GENOMIC DNA]</scope>
    <source>
        <strain evidence="1 3">IP-10</strain>
    </source>
</reference>
<evidence type="ECO:0000313" key="3">
    <source>
        <dbReference type="Proteomes" id="UP000233767"/>
    </source>
</evidence>
<dbReference type="EMBL" id="RCCB01000011">
    <property type="protein sequence ID" value="RLJ30371.1"/>
    <property type="molecule type" value="Genomic_DNA"/>
</dbReference>
<comment type="caution">
    <text evidence="2">The sequence shown here is derived from an EMBL/GenBank/DDBJ whole genome shotgun (WGS) entry which is preliminary data.</text>
</comment>
<dbReference type="EMBL" id="PJND01000008">
    <property type="protein sequence ID" value="PKW20990.1"/>
    <property type="molecule type" value="Genomic_DNA"/>
</dbReference>
<evidence type="ECO:0000313" key="2">
    <source>
        <dbReference type="EMBL" id="RLJ30371.1"/>
    </source>
</evidence>
<organism evidence="2 4">
    <name type="scientific">Flavobacterium lindanitolerans</name>
    <dbReference type="NCBI Taxonomy" id="428988"/>
    <lineage>
        <taxon>Bacteria</taxon>
        <taxon>Pseudomonadati</taxon>
        <taxon>Bacteroidota</taxon>
        <taxon>Flavobacteriia</taxon>
        <taxon>Flavobacteriales</taxon>
        <taxon>Flavobacteriaceae</taxon>
        <taxon>Flavobacterium</taxon>
    </lineage>
</organism>
<keyword evidence="3" id="KW-1185">Reference proteome</keyword>